<dbReference type="Pfam" id="PF13487">
    <property type="entry name" value="HD_5"/>
    <property type="match status" value="1"/>
</dbReference>
<reference evidence="2 3" key="1">
    <citation type="submission" date="2020-09" db="EMBL/GenBank/DDBJ databases">
        <title>Characterization of Treponema spp. from bovine digital dermatitis in Korea.</title>
        <authorList>
            <person name="Espiritu H.M."/>
            <person name="Cho Y.I."/>
            <person name="Mamuad L."/>
        </authorList>
    </citation>
    <scope>NUCLEOTIDE SEQUENCE [LARGE SCALE GENOMIC DNA]</scope>
    <source>
        <strain evidence="2 3">KS1</strain>
    </source>
</reference>
<dbReference type="CDD" id="cd00077">
    <property type="entry name" value="HDc"/>
    <property type="match status" value="1"/>
</dbReference>
<name>A0A7S7AWX6_9SPIR</name>
<evidence type="ECO:0000259" key="1">
    <source>
        <dbReference type="PROSITE" id="PS51832"/>
    </source>
</evidence>
<dbReference type="EMBL" id="CP061839">
    <property type="protein sequence ID" value="QOW61204.1"/>
    <property type="molecule type" value="Genomic_DNA"/>
</dbReference>
<dbReference type="PANTHER" id="PTHR43155:SF2">
    <property type="entry name" value="CYCLIC DI-GMP PHOSPHODIESTERASE PA4108"/>
    <property type="match status" value="1"/>
</dbReference>
<dbReference type="AlphaFoldDB" id="A0A7S7AWX6"/>
<dbReference type="SUPFAM" id="SSF109604">
    <property type="entry name" value="HD-domain/PDEase-like"/>
    <property type="match status" value="1"/>
</dbReference>
<dbReference type="InterPro" id="IPR037522">
    <property type="entry name" value="HD_GYP_dom"/>
</dbReference>
<evidence type="ECO:0000313" key="2">
    <source>
        <dbReference type="EMBL" id="QOW61204.1"/>
    </source>
</evidence>
<dbReference type="Gene3D" id="1.10.3210.10">
    <property type="entry name" value="Hypothetical protein af1432"/>
    <property type="match status" value="1"/>
</dbReference>
<dbReference type="PANTHER" id="PTHR43155">
    <property type="entry name" value="CYCLIC DI-GMP PHOSPHODIESTERASE PA4108-RELATED"/>
    <property type="match status" value="1"/>
</dbReference>
<feature type="domain" description="HD-GYP" evidence="1">
    <location>
        <begin position="185"/>
        <end position="381"/>
    </location>
</feature>
<dbReference type="RefSeq" id="WP_194076673.1">
    <property type="nucleotide sequence ID" value="NZ_CP061839.1"/>
</dbReference>
<dbReference type="Proteomes" id="UP000593915">
    <property type="component" value="Chromosome"/>
</dbReference>
<dbReference type="InterPro" id="IPR003607">
    <property type="entry name" value="HD/PDEase_dom"/>
</dbReference>
<proteinExistence type="predicted"/>
<gene>
    <name evidence="2" type="ORF">IFE08_02050</name>
</gene>
<dbReference type="PROSITE" id="PS51832">
    <property type="entry name" value="HD_GYP"/>
    <property type="match status" value="1"/>
</dbReference>
<evidence type="ECO:0000313" key="3">
    <source>
        <dbReference type="Proteomes" id="UP000593915"/>
    </source>
</evidence>
<organism evidence="2 3">
    <name type="scientific">Treponema pedis</name>
    <dbReference type="NCBI Taxonomy" id="409322"/>
    <lineage>
        <taxon>Bacteria</taxon>
        <taxon>Pseudomonadati</taxon>
        <taxon>Spirochaetota</taxon>
        <taxon>Spirochaetia</taxon>
        <taxon>Spirochaetales</taxon>
        <taxon>Treponemataceae</taxon>
        <taxon>Treponema</taxon>
    </lineage>
</organism>
<dbReference type="SMART" id="SM00471">
    <property type="entry name" value="HDc"/>
    <property type="match status" value="1"/>
</dbReference>
<accession>A0A7S7AWX6</accession>
<sequence length="441" mass="49039">MLKKIKVSELKIGSRYSAPILFDDGQNMLLAENSPVTEYEINVLKRWKIPYVITAGEIIPPGMQKRSDIAAAEADKLLNNADTVEELEDIQEVEELSEVEELESATAPQETDQVVISGTTITKNEIINVSHESVLKICSDIKSKELYKTYSKLIYDINDFFEKLKHRQPVANLAVTPYAEIILNLIKQDSPLCVSFILSTELEENNLARSSVNTAILAVIIAEALELSEKQIKDVAIAAILHDIGMMKIPETIVNKHDALNDVEKQAVAAHTAYGYKTALNELMYTKEIAKSIMQHHERWDGKGIPNGVAGEDIDLGARIITVADAFVAMISPKPYRDFMLGYQAMKNLLADNARIFDPSIIKVMIKSIGIYPIGSLVLMNDASLARVVQSSPDAPMRPCIKILIDETGELLADTDTIIDLSQNKNLFIVRAINPREYTKK</sequence>
<protein>
    <submittedName>
        <fullName evidence="2">HD-GYP domain-containing protein</fullName>
    </submittedName>
</protein>